<dbReference type="SUPFAM" id="SSF143990">
    <property type="entry name" value="YbiA-like"/>
    <property type="match status" value="1"/>
</dbReference>
<reference evidence="2" key="1">
    <citation type="journal article" date="2020" name="Nature">
        <title>Giant virus diversity and host interactions through global metagenomics.</title>
        <authorList>
            <person name="Schulz F."/>
            <person name="Roux S."/>
            <person name="Paez-Espino D."/>
            <person name="Jungbluth S."/>
            <person name="Walsh D.A."/>
            <person name="Denef V.J."/>
            <person name="McMahon K.D."/>
            <person name="Konstantinidis K.T."/>
            <person name="Eloe-Fadrosh E.A."/>
            <person name="Kyrpides N.C."/>
            <person name="Woyke T."/>
        </authorList>
    </citation>
    <scope>NUCLEOTIDE SEQUENCE</scope>
    <source>
        <strain evidence="2">GVMAG-M-3300009161-34</strain>
    </source>
</reference>
<feature type="coiled-coil region" evidence="1">
    <location>
        <begin position="284"/>
        <end position="341"/>
    </location>
</feature>
<evidence type="ECO:0008006" key="3">
    <source>
        <dbReference type="Google" id="ProtNLM"/>
    </source>
</evidence>
<organism evidence="2">
    <name type="scientific">viral metagenome</name>
    <dbReference type="NCBI Taxonomy" id="1070528"/>
    <lineage>
        <taxon>unclassified sequences</taxon>
        <taxon>metagenomes</taxon>
        <taxon>organismal metagenomes</taxon>
    </lineage>
</organism>
<accession>A0A6C0EVG9</accession>
<dbReference type="EMBL" id="MN738959">
    <property type="protein sequence ID" value="QHT33174.1"/>
    <property type="molecule type" value="Genomic_DNA"/>
</dbReference>
<evidence type="ECO:0000256" key="1">
    <source>
        <dbReference type="SAM" id="Coils"/>
    </source>
</evidence>
<dbReference type="AlphaFoldDB" id="A0A6C0EVG9"/>
<dbReference type="CDD" id="cd15457">
    <property type="entry name" value="NADAR"/>
    <property type="match status" value="1"/>
</dbReference>
<evidence type="ECO:0000313" key="2">
    <source>
        <dbReference type="EMBL" id="QHT33174.1"/>
    </source>
</evidence>
<sequence length="777" mass="88513">MVRSRLDPSVNYTELKSIDPSDSKETNYKAPLYEATVMGINTIISIGQIKNIFMDKNIVYYPIYLIKNDKVISQIGVYEIFEQNVASMLDDDGDINLEKTPPPLIYSFVTKTLIQKAVFISENPSLSSSIAAAKVRAKTALPKVAAAAAAAAEEDEDTETDDEDIQAAIHASLAAPKDASRGPLKVPRRLPVQTMDQFDAELRSFRERPDQPWIQKYYMNNEFNIVKSPVDSDSFFYAISDAIRSVYPDRDINAINLREKLAGVISVEQYSAYKSLYDSFNLQLQRNRQRNEEIVAENQDLKSRLTGSQSLSEKKQIRERALVLKAENEELKEKREAIKDNMKYVQFMKGVHNIEQLRDIIRVGEGASEFYADEWAISALEIILNIKLIVFSKTDFHDNNDKAFAMTNVIHCGKNVSKSQKEFIVQEMERLKSGKHKSAAMIGLDEPKSKATGGLSKRDKYEFVPDHYIMLSRTDKHYDLITYRDTKMFTFAEIPYCVKLQITSRCLQGFDLSGIYTNIPQFMLFMKEDMDSTNKHFMKEIESELADLDKSSNPHYNDSLRLMHHAMSSNKMPGFEQGDVVSPNDLKGFMDLMGGGGNNEKGGKNNWRRKISNEWCQPFTLDGHRWLSAEHYYQGNKFLKTSPEFYLLFTMDANKKSKYYDETSILSQISSDVELATVAGKKIPTTTIDGKKVSLRPSTVAIDPDFFNGRHSRVLEDGTMAKFSQNDELAKILLMTNNAKLINYNHTKHSTPSMHLMHVRSKLRTKSGKINDYEAIH</sequence>
<dbReference type="InterPro" id="IPR012816">
    <property type="entry name" value="NADAR"/>
</dbReference>
<keyword evidence="1" id="KW-0175">Coiled coil</keyword>
<proteinExistence type="predicted"/>
<dbReference type="InterPro" id="IPR037238">
    <property type="entry name" value="YbiA-like_sf"/>
</dbReference>
<dbReference type="Gene3D" id="1.10.357.40">
    <property type="entry name" value="YbiA-like"/>
    <property type="match status" value="1"/>
</dbReference>
<name>A0A6C0EVG9_9ZZZZ</name>
<protein>
    <recommendedName>
        <fullName evidence="3">NADAR domain-containing protein</fullName>
    </recommendedName>
</protein>